<evidence type="ECO:0008006" key="3">
    <source>
        <dbReference type="Google" id="ProtNLM"/>
    </source>
</evidence>
<organism evidence="1 2">
    <name type="scientific">Candidatus Ghiorseimicrobium undicola</name>
    <dbReference type="NCBI Taxonomy" id="1974746"/>
    <lineage>
        <taxon>Bacteria</taxon>
        <taxon>Pseudomonadati</taxon>
        <taxon>Candidatus Omnitrophota</taxon>
        <taxon>Candidatus Ghiorseimicrobium</taxon>
    </lineage>
</organism>
<accession>A0A2H0LYW4</accession>
<dbReference type="AlphaFoldDB" id="A0A2H0LYW4"/>
<dbReference type="Proteomes" id="UP000229641">
    <property type="component" value="Unassembled WGS sequence"/>
</dbReference>
<evidence type="ECO:0000313" key="2">
    <source>
        <dbReference type="Proteomes" id="UP000229641"/>
    </source>
</evidence>
<dbReference type="InterPro" id="IPR036388">
    <property type="entry name" value="WH-like_DNA-bd_sf"/>
</dbReference>
<evidence type="ECO:0000313" key="1">
    <source>
        <dbReference type="EMBL" id="PIQ88675.1"/>
    </source>
</evidence>
<dbReference type="Gene3D" id="1.10.10.10">
    <property type="entry name" value="Winged helix-like DNA-binding domain superfamily/Winged helix DNA-binding domain"/>
    <property type="match status" value="1"/>
</dbReference>
<protein>
    <recommendedName>
        <fullName evidence="3">Winged helix-turn-helix domain-containing protein</fullName>
    </recommendedName>
</protein>
<dbReference type="EMBL" id="PCWA01000092">
    <property type="protein sequence ID" value="PIQ88675.1"/>
    <property type="molecule type" value="Genomic_DNA"/>
</dbReference>
<comment type="caution">
    <text evidence="1">The sequence shown here is derived from an EMBL/GenBank/DDBJ whole genome shotgun (WGS) entry which is preliminary data.</text>
</comment>
<sequence length="85" mass="10017">MHIKKPLKQLSLMVLRRINMITEIGIVAGEIWHFLDQNQEVTLSKIISNIDRPRDNILMSLGWLAREGHILLLQDKKDYRISLRK</sequence>
<gene>
    <name evidence="1" type="ORF">COV72_07035</name>
</gene>
<proteinExistence type="predicted"/>
<dbReference type="InterPro" id="IPR019707">
    <property type="entry name" value="DUF2582"/>
</dbReference>
<dbReference type="Pfam" id="PF10771">
    <property type="entry name" value="DUF2582"/>
    <property type="match status" value="1"/>
</dbReference>
<reference evidence="1 2" key="1">
    <citation type="submission" date="2017-09" db="EMBL/GenBank/DDBJ databases">
        <title>Depth-based differentiation of microbial function through sediment-hosted aquifers and enrichment of novel symbionts in the deep terrestrial subsurface.</title>
        <authorList>
            <person name="Probst A.J."/>
            <person name="Ladd B."/>
            <person name="Jarett J.K."/>
            <person name="Geller-Mcgrath D.E."/>
            <person name="Sieber C.M."/>
            <person name="Emerson J.B."/>
            <person name="Anantharaman K."/>
            <person name="Thomas B.C."/>
            <person name="Malmstrom R."/>
            <person name="Stieglmeier M."/>
            <person name="Klingl A."/>
            <person name="Woyke T."/>
            <person name="Ryan C.M."/>
            <person name="Banfield J.F."/>
        </authorList>
    </citation>
    <scope>NUCLEOTIDE SEQUENCE [LARGE SCALE GENOMIC DNA]</scope>
    <source>
        <strain evidence="1">CG11_big_fil_rev_8_21_14_0_20_42_13</strain>
    </source>
</reference>
<name>A0A2H0LYW4_9BACT</name>